<dbReference type="PROSITE" id="PS00624">
    <property type="entry name" value="GMC_OXRED_2"/>
    <property type="match status" value="1"/>
</dbReference>
<dbReference type="RefSeq" id="XP_007836460.1">
    <property type="nucleotide sequence ID" value="XM_007838269.1"/>
</dbReference>
<evidence type="ECO:0000313" key="5">
    <source>
        <dbReference type="EMBL" id="ETS77626.1"/>
    </source>
</evidence>
<comment type="similarity">
    <text evidence="1">Belongs to the GMC oxidoreductase family.</text>
</comment>
<evidence type="ECO:0000256" key="3">
    <source>
        <dbReference type="PIRSR" id="PIRSR000137-2"/>
    </source>
</evidence>
<proteinExistence type="inferred from homology"/>
<dbReference type="EMBL" id="KI912115">
    <property type="protein sequence ID" value="ETS77626.1"/>
    <property type="molecule type" value="Genomic_DNA"/>
</dbReference>
<dbReference type="Pfam" id="PF05199">
    <property type="entry name" value="GMC_oxred_C"/>
    <property type="match status" value="1"/>
</dbReference>
<dbReference type="GeneID" id="19274701"/>
<reference evidence="6" key="1">
    <citation type="journal article" date="2015" name="BMC Genomics">
        <title>Genomic and transcriptomic analysis of the endophytic fungus Pestalotiopsis fici reveals its lifestyle and high potential for synthesis of natural products.</title>
        <authorList>
            <person name="Wang X."/>
            <person name="Zhang X."/>
            <person name="Liu L."/>
            <person name="Xiang M."/>
            <person name="Wang W."/>
            <person name="Sun X."/>
            <person name="Che Y."/>
            <person name="Guo L."/>
            <person name="Liu G."/>
            <person name="Guo L."/>
            <person name="Wang C."/>
            <person name="Yin W.B."/>
            <person name="Stadler M."/>
            <person name="Zhang X."/>
            <person name="Liu X."/>
        </authorList>
    </citation>
    <scope>NUCLEOTIDE SEQUENCE [LARGE SCALE GENOMIC DNA]</scope>
    <source>
        <strain evidence="6">W106-1 / CGMCC3.15140</strain>
    </source>
</reference>
<dbReference type="InterPro" id="IPR007867">
    <property type="entry name" value="GMC_OxRtase_C"/>
</dbReference>
<dbReference type="Proteomes" id="UP000030651">
    <property type="component" value="Unassembled WGS sequence"/>
</dbReference>
<comment type="cofactor">
    <cofactor evidence="3">
        <name>FAD</name>
        <dbReference type="ChEBI" id="CHEBI:57692"/>
    </cofactor>
</comment>
<feature type="active site" description="Proton donor" evidence="2">
    <location>
        <position position="486"/>
    </location>
</feature>
<feature type="domain" description="Glucose-methanol-choline oxidoreductase N-terminal" evidence="4">
    <location>
        <begin position="254"/>
        <end position="268"/>
    </location>
</feature>
<evidence type="ECO:0000259" key="4">
    <source>
        <dbReference type="PROSITE" id="PS00624"/>
    </source>
</evidence>
<dbReference type="PANTHER" id="PTHR11552">
    <property type="entry name" value="GLUCOSE-METHANOL-CHOLINE GMC OXIDOREDUCTASE"/>
    <property type="match status" value="1"/>
</dbReference>
<dbReference type="eggNOG" id="KOG1238">
    <property type="taxonomic scope" value="Eukaryota"/>
</dbReference>
<dbReference type="PIRSF" id="PIRSF000137">
    <property type="entry name" value="Alcohol_oxidase"/>
    <property type="match status" value="1"/>
</dbReference>
<evidence type="ECO:0000313" key="6">
    <source>
        <dbReference type="Proteomes" id="UP000030651"/>
    </source>
</evidence>
<keyword evidence="3" id="KW-0285">Flavoprotein</keyword>
<dbReference type="OMA" id="EAFQHPD"/>
<sequence>MLYDIIVVGGGLAGSVVSNRLLGFNESLKILVVEAGQNANNRTDIIWPNQTAFGGDLSWGWDTIPQVNLDNRTMGEAVGTALGGGTVVNAGNWVRGDRTDYDLWGETVGDSRWNYDGQLPFMQKAEAFQHPDRNPDQHGYDGPVFVQTVTSTNRSFPLREPVFQAWNEIGVFELPDLDANAGNPLGVGDFSENKHNGRREIASVIYPLNGIDVLTETLVEKVLVQDVDGVLTSLGIQLSNGTQILGSKVILSAGAFRTPQILLLSGIGPASELESLEIDVNLDLPDVGRNLIQHSSTTSTWTIRNPDEGWIPGSGNPLFEEEQYGWGNPQDYMVSTSVPRDGLAVAIEIDEGVAPDPETHPLLRTDRTFLEHVFQYFGYTGTSGATVSFMSILFIPSARGSVTLASANISDFPLLDPNYFGTEVDRYVLREASRLQYAFAGGNTTVLGRDIFAGEIPPDGSPALSSVITDEELDTRLRATLRTAYHPHGTAAMGKVVDTNLKVIGVDNLYVVDTSVFPVAISAHLQVATYALAEQAAEILAGST</sequence>
<evidence type="ECO:0000256" key="1">
    <source>
        <dbReference type="ARBA" id="ARBA00010790"/>
    </source>
</evidence>
<dbReference type="HOGENOM" id="CLU_002865_6_3_1"/>
<dbReference type="OrthoDB" id="269227at2759"/>
<keyword evidence="6" id="KW-1185">Reference proteome</keyword>
<dbReference type="Pfam" id="PF00732">
    <property type="entry name" value="GMC_oxred_N"/>
    <property type="match status" value="1"/>
</dbReference>
<dbReference type="InterPro" id="IPR000172">
    <property type="entry name" value="GMC_OxRdtase_N"/>
</dbReference>
<protein>
    <recommendedName>
        <fullName evidence="4">Glucose-methanol-choline oxidoreductase N-terminal domain-containing protein</fullName>
    </recommendedName>
</protein>
<dbReference type="Gene3D" id="3.50.50.60">
    <property type="entry name" value="FAD/NAD(P)-binding domain"/>
    <property type="match status" value="1"/>
</dbReference>
<dbReference type="Gene3D" id="3.30.560.10">
    <property type="entry name" value="Glucose Oxidase, domain 3"/>
    <property type="match status" value="1"/>
</dbReference>
<dbReference type="AlphaFoldDB" id="W3WXL3"/>
<dbReference type="GO" id="GO:0016614">
    <property type="term" value="F:oxidoreductase activity, acting on CH-OH group of donors"/>
    <property type="evidence" value="ECO:0007669"/>
    <property type="project" value="InterPro"/>
</dbReference>
<dbReference type="SUPFAM" id="SSF51905">
    <property type="entry name" value="FAD/NAD(P)-binding domain"/>
    <property type="match status" value="1"/>
</dbReference>
<evidence type="ECO:0000256" key="2">
    <source>
        <dbReference type="PIRSR" id="PIRSR000137-1"/>
    </source>
</evidence>
<dbReference type="InterPro" id="IPR012132">
    <property type="entry name" value="GMC_OxRdtase"/>
</dbReference>
<dbReference type="KEGG" id="pfy:PFICI_09688"/>
<accession>W3WXL3</accession>
<keyword evidence="3" id="KW-0274">FAD</keyword>
<feature type="binding site" evidence="3">
    <location>
        <position position="219"/>
    </location>
    <ligand>
        <name>FAD</name>
        <dbReference type="ChEBI" id="CHEBI:57692"/>
    </ligand>
</feature>
<name>W3WXL3_PESFW</name>
<dbReference type="SUPFAM" id="SSF54373">
    <property type="entry name" value="FAD-linked reductases, C-terminal domain"/>
    <property type="match status" value="1"/>
</dbReference>
<organism evidence="5 6">
    <name type="scientific">Pestalotiopsis fici (strain W106-1 / CGMCC3.15140)</name>
    <dbReference type="NCBI Taxonomy" id="1229662"/>
    <lineage>
        <taxon>Eukaryota</taxon>
        <taxon>Fungi</taxon>
        <taxon>Dikarya</taxon>
        <taxon>Ascomycota</taxon>
        <taxon>Pezizomycotina</taxon>
        <taxon>Sordariomycetes</taxon>
        <taxon>Xylariomycetidae</taxon>
        <taxon>Amphisphaeriales</taxon>
        <taxon>Sporocadaceae</taxon>
        <taxon>Pestalotiopsis</taxon>
    </lineage>
</organism>
<gene>
    <name evidence="5" type="ORF">PFICI_09688</name>
</gene>
<dbReference type="InterPro" id="IPR036188">
    <property type="entry name" value="FAD/NAD-bd_sf"/>
</dbReference>
<dbReference type="InParanoid" id="W3WXL3"/>
<dbReference type="PANTHER" id="PTHR11552:SF123">
    <property type="entry name" value="GMC OXIDOREDUCTASE (AFU_ORTHOLOGUE AFUA_2G01770)-RELATED"/>
    <property type="match status" value="1"/>
</dbReference>
<dbReference type="GO" id="GO:0050660">
    <property type="term" value="F:flavin adenine dinucleotide binding"/>
    <property type="evidence" value="ECO:0007669"/>
    <property type="project" value="InterPro"/>
</dbReference>
<feature type="active site" description="Proton acceptor" evidence="2">
    <location>
        <position position="524"/>
    </location>
</feature>